<feature type="transmembrane region" description="Helical" evidence="2">
    <location>
        <begin position="236"/>
        <end position="256"/>
    </location>
</feature>
<feature type="region of interest" description="Disordered" evidence="1">
    <location>
        <begin position="184"/>
        <end position="230"/>
    </location>
</feature>
<evidence type="ECO:0000256" key="2">
    <source>
        <dbReference type="SAM" id="Phobius"/>
    </source>
</evidence>
<keyword evidence="2" id="KW-0472">Membrane</keyword>
<accession>A0A2I1KUI0</accession>
<sequence length="257" mass="27255">MPTVIIRSLLGRVGSVVLALGAAAVLGMVLRSDGVAGLVPVLGWGGLAGVAVWALWWAPAITLSDEHLRVRNAWRTHVVPWTQVAHCSTRWSLVIMLRDGSAVTAAAAQRAGGLATSWRRRQELREREMHTGRGVGGSAVAEALTHRGVREEYLSPGEGVFRTSLDADGAGDLIEAYADRRAVHERVRSHERRRQERLARSSGRGPAERADGEAGRGSSEQTGSPAGSGGQGLVSVVNWAPVAVLAVCLALIVVSFL</sequence>
<reference evidence="3 4" key="1">
    <citation type="submission" date="2017-12" db="EMBL/GenBank/DDBJ databases">
        <title>Phylogenetic diversity of female urinary microbiome.</title>
        <authorList>
            <person name="Thomas-White K."/>
            <person name="Wolfe A.J."/>
        </authorList>
    </citation>
    <scope>NUCLEOTIDE SEQUENCE [LARGE SCALE GENOMIC DNA]</scope>
    <source>
        <strain evidence="3 4">UMB0319</strain>
    </source>
</reference>
<dbReference type="GeneID" id="81708093"/>
<dbReference type="RefSeq" id="WP_006548941.1">
    <property type="nucleotide sequence ID" value="NZ_CP136961.1"/>
</dbReference>
<evidence type="ECO:0000256" key="1">
    <source>
        <dbReference type="SAM" id="MobiDB-lite"/>
    </source>
</evidence>
<keyword evidence="2" id="KW-0812">Transmembrane</keyword>
<feature type="transmembrane region" description="Helical" evidence="2">
    <location>
        <begin position="9"/>
        <end position="30"/>
    </location>
</feature>
<dbReference type="EMBL" id="PKHA01000002">
    <property type="protein sequence ID" value="PKY99279.1"/>
    <property type="molecule type" value="Genomic_DNA"/>
</dbReference>
<evidence type="ECO:0000313" key="3">
    <source>
        <dbReference type="EMBL" id="PKY99279.1"/>
    </source>
</evidence>
<evidence type="ECO:0008006" key="5">
    <source>
        <dbReference type="Google" id="ProtNLM"/>
    </source>
</evidence>
<keyword evidence="2" id="KW-1133">Transmembrane helix</keyword>
<gene>
    <name evidence="3" type="ORF">CYJ26_03980</name>
</gene>
<dbReference type="Proteomes" id="UP000234778">
    <property type="component" value="Unassembled WGS sequence"/>
</dbReference>
<dbReference type="AlphaFoldDB" id="A0A2I1KUI0"/>
<protein>
    <recommendedName>
        <fullName evidence="5">PH domain-containing protein</fullName>
    </recommendedName>
</protein>
<feature type="compositionally biased region" description="Basic and acidic residues" evidence="1">
    <location>
        <begin position="184"/>
        <end position="199"/>
    </location>
</feature>
<name>A0A2I1KUI0_9ACTO</name>
<evidence type="ECO:0000313" key="4">
    <source>
        <dbReference type="Proteomes" id="UP000234778"/>
    </source>
</evidence>
<comment type="caution">
    <text evidence="3">The sequence shown here is derived from an EMBL/GenBank/DDBJ whole genome shotgun (WGS) entry which is preliminary data.</text>
</comment>
<proteinExistence type="predicted"/>
<feature type="transmembrane region" description="Helical" evidence="2">
    <location>
        <begin position="42"/>
        <end position="63"/>
    </location>
</feature>
<organism evidence="3 4">
    <name type="scientific">Actinomyces urogenitalis</name>
    <dbReference type="NCBI Taxonomy" id="103621"/>
    <lineage>
        <taxon>Bacteria</taxon>
        <taxon>Bacillati</taxon>
        <taxon>Actinomycetota</taxon>
        <taxon>Actinomycetes</taxon>
        <taxon>Actinomycetales</taxon>
        <taxon>Actinomycetaceae</taxon>
        <taxon>Actinomyces</taxon>
    </lineage>
</organism>